<dbReference type="Pfam" id="PF01713">
    <property type="entry name" value="Smr"/>
    <property type="match status" value="1"/>
</dbReference>
<dbReference type="SMART" id="SM00534">
    <property type="entry name" value="MUTSac"/>
    <property type="match status" value="1"/>
</dbReference>
<dbReference type="InterPro" id="IPR005747">
    <property type="entry name" value="MutS2"/>
</dbReference>
<dbReference type="InterPro" id="IPR036063">
    <property type="entry name" value="Smr_dom_sf"/>
</dbReference>
<dbReference type="InterPro" id="IPR007696">
    <property type="entry name" value="DNA_mismatch_repair_MutS_core"/>
</dbReference>
<keyword evidence="8" id="KW-0175">Coiled coil</keyword>
<evidence type="ECO:0000256" key="5">
    <source>
        <dbReference type="ARBA" id="ARBA00022884"/>
    </source>
</evidence>
<dbReference type="PANTHER" id="PTHR11361">
    <property type="entry name" value="DNA MISMATCH REPAIR PROTEIN MUTS FAMILY MEMBER"/>
    <property type="match status" value="1"/>
</dbReference>
<dbReference type="SMART" id="SM00463">
    <property type="entry name" value="SMR"/>
    <property type="match status" value="1"/>
</dbReference>
<dbReference type="PANTHER" id="PTHR11361:SF14">
    <property type="entry name" value="DNA MISMATCH REPAIR PROTEIN MUTS, TYPE 2"/>
    <property type="match status" value="1"/>
</dbReference>
<dbReference type="InterPro" id="IPR027417">
    <property type="entry name" value="P-loop_NTPase"/>
</dbReference>
<protein>
    <recommendedName>
        <fullName evidence="7">Endonuclease MutS2</fullName>
        <ecNumber evidence="7">3.1.-.-</ecNumber>
    </recommendedName>
    <alternativeName>
        <fullName evidence="7">Ribosome-associated protein quality control-upstream factor</fullName>
        <shortName evidence="7">RQC-upstream factor</shortName>
        <shortName evidence="7">RqcU</shortName>
        <ecNumber evidence="7">3.6.4.-</ecNumber>
    </alternativeName>
</protein>
<accession>A0ABT4VG46</accession>
<dbReference type="NCBIfam" id="TIGR01069">
    <property type="entry name" value="mutS2"/>
    <property type="match status" value="1"/>
</dbReference>
<keyword evidence="3 7" id="KW-0378">Hydrolase</keyword>
<evidence type="ECO:0000313" key="11">
    <source>
        <dbReference type="Proteomes" id="UP001210261"/>
    </source>
</evidence>
<evidence type="ECO:0000313" key="10">
    <source>
        <dbReference type="EMBL" id="MDA3968981.1"/>
    </source>
</evidence>
<keyword evidence="1 7" id="KW-0699">rRNA-binding</keyword>
<dbReference type="PIRSF" id="PIRSF005814">
    <property type="entry name" value="MutS_YshD"/>
    <property type="match status" value="1"/>
</dbReference>
<dbReference type="Pfam" id="PF00488">
    <property type="entry name" value="MutS_V"/>
    <property type="match status" value="1"/>
</dbReference>
<dbReference type="HAMAP" id="MF_00092">
    <property type="entry name" value="MutS2"/>
    <property type="match status" value="1"/>
</dbReference>
<dbReference type="SUPFAM" id="SSF160443">
    <property type="entry name" value="SMR domain-like"/>
    <property type="match status" value="1"/>
</dbReference>
<feature type="binding site" evidence="7">
    <location>
        <begin position="310"/>
        <end position="317"/>
    </location>
    <ligand>
        <name>ATP</name>
        <dbReference type="ChEBI" id="CHEBI:30616"/>
    </ligand>
</feature>
<feature type="coiled-coil region" evidence="8">
    <location>
        <begin position="490"/>
        <end position="563"/>
    </location>
</feature>
<evidence type="ECO:0000256" key="6">
    <source>
        <dbReference type="ARBA" id="ARBA00023125"/>
    </source>
</evidence>
<dbReference type="SMART" id="SM00533">
    <property type="entry name" value="MUTSd"/>
    <property type="match status" value="1"/>
</dbReference>
<comment type="similarity">
    <text evidence="7">Belongs to the DNA mismatch repair MutS family. MutS2 subfamily.</text>
</comment>
<feature type="domain" description="Smr" evidence="9">
    <location>
        <begin position="662"/>
        <end position="736"/>
    </location>
</feature>
<dbReference type="InterPro" id="IPR000432">
    <property type="entry name" value="DNA_mismatch_repair_MutS_C"/>
</dbReference>
<organism evidence="10 11">
    <name type="scientific">Helicobacter ibis</name>
    <dbReference type="NCBI Taxonomy" id="2962633"/>
    <lineage>
        <taxon>Bacteria</taxon>
        <taxon>Pseudomonadati</taxon>
        <taxon>Campylobacterota</taxon>
        <taxon>Epsilonproteobacteria</taxon>
        <taxon>Campylobacterales</taxon>
        <taxon>Helicobacteraceae</taxon>
        <taxon>Helicobacter</taxon>
    </lineage>
</organism>
<evidence type="ECO:0000256" key="3">
    <source>
        <dbReference type="ARBA" id="ARBA00022801"/>
    </source>
</evidence>
<dbReference type="EC" id="3.6.4.-" evidence="7"/>
<evidence type="ECO:0000256" key="4">
    <source>
        <dbReference type="ARBA" id="ARBA00022840"/>
    </source>
</evidence>
<keyword evidence="2 7" id="KW-0547">Nucleotide-binding</keyword>
<comment type="function">
    <text evidence="7">Acts as a ribosome collision sensor, splitting the ribosome into its 2 subunits. Detects stalled/collided 70S ribosomes which it binds and splits by an ATP-hydrolysis driven conformational change. Acts upstream of the ribosome quality control system (RQC), a ribosome-associated complex that mediates the extraction of incompletely synthesized nascent chains from stalled ribosomes and their subsequent degradation. Probably generates substrates for RQC.</text>
</comment>
<dbReference type="InterPro" id="IPR002625">
    <property type="entry name" value="Smr_dom"/>
</dbReference>
<dbReference type="EMBL" id="JAQHXR010000002">
    <property type="protein sequence ID" value="MDA3968981.1"/>
    <property type="molecule type" value="Genomic_DNA"/>
</dbReference>
<name>A0ABT4VG46_9HELI</name>
<reference evidence="10 11" key="1">
    <citation type="submission" date="2023-01" db="EMBL/GenBank/DDBJ databases">
        <title>Description of Helicobacter ibis sp. nov. isolated from faecal droppings of black-faced ibis (Theristicus melanopis).</title>
        <authorList>
            <person name="Lopez-Cantillo M."/>
            <person name="Vidal-Veuthey B."/>
            <person name="Mella A."/>
            <person name="De La Haba R."/>
            <person name="Collado L."/>
        </authorList>
    </citation>
    <scope>NUCLEOTIDE SEQUENCE [LARGE SCALE GENOMIC DNA]</scope>
    <source>
        <strain evidence="10 11">A82</strain>
    </source>
</reference>
<dbReference type="Gene3D" id="3.40.50.300">
    <property type="entry name" value="P-loop containing nucleotide triphosphate hydrolases"/>
    <property type="match status" value="1"/>
</dbReference>
<keyword evidence="5 7" id="KW-0694">RNA-binding</keyword>
<proteinExistence type="inferred from homology"/>
<evidence type="ECO:0000256" key="2">
    <source>
        <dbReference type="ARBA" id="ARBA00022741"/>
    </source>
</evidence>
<keyword evidence="7 10" id="KW-0255">Endonuclease</keyword>
<dbReference type="PROSITE" id="PS50828">
    <property type="entry name" value="SMR"/>
    <property type="match status" value="1"/>
</dbReference>
<dbReference type="InterPro" id="IPR045076">
    <property type="entry name" value="MutS"/>
</dbReference>
<comment type="caution">
    <text evidence="10">The sequence shown here is derived from an EMBL/GenBank/DDBJ whole genome shotgun (WGS) entry which is preliminary data.</text>
</comment>
<evidence type="ECO:0000256" key="1">
    <source>
        <dbReference type="ARBA" id="ARBA00022730"/>
    </source>
</evidence>
<dbReference type="RefSeq" id="WP_271021275.1">
    <property type="nucleotide sequence ID" value="NZ_JAQHXR010000002.1"/>
</dbReference>
<dbReference type="Proteomes" id="UP001210261">
    <property type="component" value="Unassembled WGS sequence"/>
</dbReference>
<keyword evidence="11" id="KW-1185">Reference proteome</keyword>
<comment type="function">
    <text evidence="7">Endonuclease that is involved in the suppression of homologous recombination and thus may have a key role in the control of bacterial genetic diversity.</text>
</comment>
<keyword evidence="7" id="KW-0540">Nuclease</keyword>
<evidence type="ECO:0000259" key="9">
    <source>
        <dbReference type="PROSITE" id="PS50828"/>
    </source>
</evidence>
<dbReference type="EC" id="3.1.-.-" evidence="7"/>
<evidence type="ECO:0000256" key="8">
    <source>
        <dbReference type="SAM" id="Coils"/>
    </source>
</evidence>
<evidence type="ECO:0000256" key="7">
    <source>
        <dbReference type="HAMAP-Rule" id="MF_00092"/>
    </source>
</evidence>
<keyword evidence="6 7" id="KW-0238">DNA-binding</keyword>
<gene>
    <name evidence="7" type="primary">mutS2</name>
    <name evidence="7" type="synonym">rqcU</name>
    <name evidence="10" type="ORF">PF021_04740</name>
</gene>
<sequence length="736" mass="83888">MELVKKLDLEEYISLFETFLARKKDIKLEGDSKIHLSYIKELEDIDFTSPKEVKNLDKELQLLRKFGHLHLDDIFEFVKIIKYFLYLKSLKSILDTKSLLDKWISGINIPSPILEITKTFKDNGKIKEGVYLELDSVCESIRIIKRDIQNILREYLQKESLIPYLVDSQIHLVDDEDCLLLRAGFNNVLKGSIINRSKFGFFYVVPSQIASMRDKLSTLANKKEELIFEIARDISQTFTKNLLFLKFINREFDRFDNYQARLNFARVKNLEFLLTKDSKNLKICEFKHPALKNPKSISINFSGDILMITGVNAGGKTMLLKSILSVVFLSKYLIPMPINASKSAIGNFKFIDLILDDPQSSKNDISTFAGRMLAFSEILKKTEGIIGVDEIELGTDSDEAASLFQILLDNLASKGNKIILTTHHKRLASLMAGDSRVQLLATLYDERKEIPTYEFLDGTIGKSYAFETAIRYGIPKMLINKARELHGADKERLNELIENSAKLEMKLQNKIRNENLKLQELDNKLQNLKHKEEALQNEFEAKKRELERIYNNAINEAKEAVKLKSSQEIHRKLNTANNILKAIKEQKAIKSIEVKEFKIGDSVKYGNSKGVILQLQKNVALVQMTDGMKLRVGIDKLKHTQIQQTKQSSFNVETPKNANVMLDLHGMRGEEALEALDEFISNSLIAGFDEVLVYHGIGTGRLSSLVRDFLQSHPKVVEFVDAPQKSGGFGAKIIKL</sequence>
<keyword evidence="4 7" id="KW-0067">ATP-binding</keyword>
<dbReference type="Gene3D" id="3.30.1370.110">
    <property type="match status" value="1"/>
</dbReference>
<comment type="subunit">
    <text evidence="7">Homodimer. Binds to stalled ribosomes, contacting rRNA.</text>
</comment>
<dbReference type="GO" id="GO:0004519">
    <property type="term" value="F:endonuclease activity"/>
    <property type="evidence" value="ECO:0007669"/>
    <property type="project" value="UniProtKB-KW"/>
</dbReference>
<dbReference type="SUPFAM" id="SSF52540">
    <property type="entry name" value="P-loop containing nucleoside triphosphate hydrolases"/>
    <property type="match status" value="1"/>
</dbReference>